<protein>
    <submittedName>
        <fullName evidence="1">Uncharacterized protein</fullName>
    </submittedName>
</protein>
<dbReference type="EMBL" id="CM044705">
    <property type="protein sequence ID" value="KAI5661686.1"/>
    <property type="molecule type" value="Genomic_DNA"/>
</dbReference>
<evidence type="ECO:0000313" key="2">
    <source>
        <dbReference type="Proteomes" id="UP001060085"/>
    </source>
</evidence>
<evidence type="ECO:0000313" key="1">
    <source>
        <dbReference type="EMBL" id="KAI5661686.1"/>
    </source>
</evidence>
<gene>
    <name evidence="1" type="ORF">M9H77_21009</name>
</gene>
<dbReference type="Proteomes" id="UP001060085">
    <property type="component" value="Linkage Group LG05"/>
</dbReference>
<organism evidence="1 2">
    <name type="scientific">Catharanthus roseus</name>
    <name type="common">Madagascar periwinkle</name>
    <name type="synonym">Vinca rosea</name>
    <dbReference type="NCBI Taxonomy" id="4058"/>
    <lineage>
        <taxon>Eukaryota</taxon>
        <taxon>Viridiplantae</taxon>
        <taxon>Streptophyta</taxon>
        <taxon>Embryophyta</taxon>
        <taxon>Tracheophyta</taxon>
        <taxon>Spermatophyta</taxon>
        <taxon>Magnoliopsida</taxon>
        <taxon>eudicotyledons</taxon>
        <taxon>Gunneridae</taxon>
        <taxon>Pentapetalae</taxon>
        <taxon>asterids</taxon>
        <taxon>lamiids</taxon>
        <taxon>Gentianales</taxon>
        <taxon>Apocynaceae</taxon>
        <taxon>Rauvolfioideae</taxon>
        <taxon>Vinceae</taxon>
        <taxon>Catharanthinae</taxon>
        <taxon>Catharanthus</taxon>
    </lineage>
</organism>
<accession>A0ACC0AM61</accession>
<reference evidence="2" key="1">
    <citation type="journal article" date="2023" name="Nat. Plants">
        <title>Single-cell RNA sequencing provides a high-resolution roadmap for understanding the multicellular compartmentation of specialized metabolism.</title>
        <authorList>
            <person name="Sun S."/>
            <person name="Shen X."/>
            <person name="Li Y."/>
            <person name="Li Y."/>
            <person name="Wang S."/>
            <person name="Li R."/>
            <person name="Zhang H."/>
            <person name="Shen G."/>
            <person name="Guo B."/>
            <person name="Wei J."/>
            <person name="Xu J."/>
            <person name="St-Pierre B."/>
            <person name="Chen S."/>
            <person name="Sun C."/>
        </authorList>
    </citation>
    <scope>NUCLEOTIDE SEQUENCE [LARGE SCALE GENOMIC DNA]</scope>
</reference>
<sequence>MAKLKRKNKQKPKEEIAEDYCFICKDGGKLLICDYKQCLKSYHLGCVKKDESFSSSKETWVCGWHTCMVCHKASQIQCYCCPNATCWDCTHIAELVNIKGKYGFCSFCLKLALLVEDHRDADSDGEKVDFRDRDTYEGLFMEYYMIIKASEGFSSDNLRAARNRLDTGKNILSGSEADDSEDEEEEEMSFDEDEDNVRGYKRQQKSKRFKKGLHVMRCVKSKRMQFCGWASIPLREFLKSIGKDTSEKLSQHDVYFIICKYITANNLHDPKKKKMIVFDEKLQSIFQKKTVNKNKIFGLLEDHFLENLEESEKEEPEDEDETPPGTFKSRKVSKTERASPKKDPIHTVPHSCYALLTAENIKHVYLRRSLVYELSKQRESFERKVIGSFVRVKSDPYDYHQRNSHQLVKVTGIVKFVTGENNTEITLCVSRVPKEISISLLSDGDFSEEECEDLQQNVKDGLVQKPTVVVLQEKANSLHVDITKHWIDRELKSLPSRIDRANEKGWRRELYEYLERKKLLETPSEQARLLEEYPVVIPDVADIVDEQQLVEPSPPSNLGEEKEEYRADLFAQEGNQNVDRMADPVSPHYATSLDEMYESEMSIGEEHTQIHLASNDQHDVTSQIHADKFSHSASLRQNHSPGDQHNVTSQIDADSSTSVNHQNDDAKQVTFKNQKPLVDEVIELDSNDDDDDNQPNDEKQQNAPPANEVIDLGSDDDNDSQTNAAVDLTTLEDTENKLWLISGPDGVPREDKYELSLLKRWSEITNYALRFKVWKEDQSQEQAIPLGDAVKLAF</sequence>
<proteinExistence type="predicted"/>
<comment type="caution">
    <text evidence="1">The sequence shown here is derived from an EMBL/GenBank/DDBJ whole genome shotgun (WGS) entry which is preliminary data.</text>
</comment>
<keyword evidence="2" id="KW-1185">Reference proteome</keyword>
<name>A0ACC0AM61_CATRO</name>